<accession>A0A3N4LUW0</accession>
<proteinExistence type="predicted"/>
<keyword evidence="3" id="KW-1185">Reference proteome</keyword>
<protein>
    <submittedName>
        <fullName evidence="2">Uncharacterized protein</fullName>
    </submittedName>
</protein>
<evidence type="ECO:0000256" key="1">
    <source>
        <dbReference type="SAM" id="MobiDB-lite"/>
    </source>
</evidence>
<feature type="region of interest" description="Disordered" evidence="1">
    <location>
        <begin position="45"/>
        <end position="64"/>
    </location>
</feature>
<sequence length="77" mass="8517">MQSASCAQMILPQSRALFVQANSFTTGTTHVQLLQRTASGLLSSTRQPLTPACHPRTHSSESFHPSSRDFAWLKFVK</sequence>
<dbReference type="EMBL" id="ML121539">
    <property type="protein sequence ID" value="RPB24982.1"/>
    <property type="molecule type" value="Genomic_DNA"/>
</dbReference>
<dbReference type="Proteomes" id="UP000267821">
    <property type="component" value="Unassembled WGS sequence"/>
</dbReference>
<evidence type="ECO:0000313" key="3">
    <source>
        <dbReference type="Proteomes" id="UP000267821"/>
    </source>
</evidence>
<reference evidence="2 3" key="1">
    <citation type="journal article" date="2018" name="Nat. Ecol. Evol.">
        <title>Pezizomycetes genomes reveal the molecular basis of ectomycorrhizal truffle lifestyle.</title>
        <authorList>
            <person name="Murat C."/>
            <person name="Payen T."/>
            <person name="Noel B."/>
            <person name="Kuo A."/>
            <person name="Morin E."/>
            <person name="Chen J."/>
            <person name="Kohler A."/>
            <person name="Krizsan K."/>
            <person name="Balestrini R."/>
            <person name="Da Silva C."/>
            <person name="Montanini B."/>
            <person name="Hainaut M."/>
            <person name="Levati E."/>
            <person name="Barry K.W."/>
            <person name="Belfiori B."/>
            <person name="Cichocki N."/>
            <person name="Clum A."/>
            <person name="Dockter R.B."/>
            <person name="Fauchery L."/>
            <person name="Guy J."/>
            <person name="Iotti M."/>
            <person name="Le Tacon F."/>
            <person name="Lindquist E.A."/>
            <person name="Lipzen A."/>
            <person name="Malagnac F."/>
            <person name="Mello A."/>
            <person name="Molinier V."/>
            <person name="Miyauchi S."/>
            <person name="Poulain J."/>
            <person name="Riccioni C."/>
            <person name="Rubini A."/>
            <person name="Sitrit Y."/>
            <person name="Splivallo R."/>
            <person name="Traeger S."/>
            <person name="Wang M."/>
            <person name="Zifcakova L."/>
            <person name="Wipf D."/>
            <person name="Zambonelli A."/>
            <person name="Paolocci F."/>
            <person name="Nowrousian M."/>
            <person name="Ottonello S."/>
            <person name="Baldrian P."/>
            <person name="Spatafora J.W."/>
            <person name="Henrissat B."/>
            <person name="Nagy L.G."/>
            <person name="Aury J.M."/>
            <person name="Wincker P."/>
            <person name="Grigoriev I.V."/>
            <person name="Bonfante P."/>
            <person name="Martin F.M."/>
        </authorList>
    </citation>
    <scope>NUCLEOTIDE SEQUENCE [LARGE SCALE GENOMIC DNA]</scope>
    <source>
        <strain evidence="2 3">ATCC MYA-4762</strain>
    </source>
</reference>
<dbReference type="InParanoid" id="A0A3N4LUW0"/>
<evidence type="ECO:0000313" key="2">
    <source>
        <dbReference type="EMBL" id="RPB24982.1"/>
    </source>
</evidence>
<dbReference type="AlphaFoldDB" id="A0A3N4LUW0"/>
<name>A0A3N4LUW0_9PEZI</name>
<gene>
    <name evidence="2" type="ORF">L211DRAFT_132774</name>
</gene>
<organism evidence="2 3">
    <name type="scientific">Terfezia boudieri ATCC MYA-4762</name>
    <dbReference type="NCBI Taxonomy" id="1051890"/>
    <lineage>
        <taxon>Eukaryota</taxon>
        <taxon>Fungi</taxon>
        <taxon>Dikarya</taxon>
        <taxon>Ascomycota</taxon>
        <taxon>Pezizomycotina</taxon>
        <taxon>Pezizomycetes</taxon>
        <taxon>Pezizales</taxon>
        <taxon>Pezizaceae</taxon>
        <taxon>Terfezia</taxon>
    </lineage>
</organism>